<dbReference type="InterPro" id="IPR011856">
    <property type="entry name" value="tRNA_endonuc-like_dom_sf"/>
</dbReference>
<dbReference type="Pfam" id="PF11645">
    <property type="entry name" value="PDDEXK_5"/>
    <property type="match status" value="1"/>
</dbReference>
<evidence type="ECO:0000259" key="1">
    <source>
        <dbReference type="Pfam" id="PF11645"/>
    </source>
</evidence>
<reference evidence="2 3" key="1">
    <citation type="submission" date="2018-02" db="EMBL/GenBank/DDBJ databases">
        <title>Genomic Encyclopedia of Archaeal and Bacterial Type Strains, Phase II (KMG-II): from individual species to whole genera.</title>
        <authorList>
            <person name="Goeker M."/>
        </authorList>
    </citation>
    <scope>NUCLEOTIDE SEQUENCE [LARGE SCALE GENOMIC DNA]</scope>
    <source>
        <strain evidence="2 3">DSM 3808</strain>
    </source>
</reference>
<dbReference type="OrthoDB" id="9255609at2"/>
<organism evidence="2 3">
    <name type="scientific">Lacrimispora xylanisolvens</name>
    <dbReference type="NCBI Taxonomy" id="384636"/>
    <lineage>
        <taxon>Bacteria</taxon>
        <taxon>Bacillati</taxon>
        <taxon>Bacillota</taxon>
        <taxon>Clostridia</taxon>
        <taxon>Lachnospirales</taxon>
        <taxon>Lachnospiraceae</taxon>
        <taxon>Lacrimispora</taxon>
    </lineage>
</organism>
<feature type="domain" description="PD(D/E)XK endonuclease" evidence="1">
    <location>
        <begin position="169"/>
        <end position="275"/>
    </location>
</feature>
<dbReference type="RefSeq" id="WP_104436792.1">
    <property type="nucleotide sequence ID" value="NZ_PTJA01000005.1"/>
</dbReference>
<dbReference type="Gene3D" id="3.40.1350.10">
    <property type="match status" value="1"/>
</dbReference>
<dbReference type="GO" id="GO:0003676">
    <property type="term" value="F:nucleic acid binding"/>
    <property type="evidence" value="ECO:0007669"/>
    <property type="project" value="InterPro"/>
</dbReference>
<dbReference type="AlphaFoldDB" id="A0A2S6HSU8"/>
<name>A0A2S6HSU8_9FIRM</name>
<comment type="caution">
    <text evidence="2">The sequence shown here is derived from an EMBL/GenBank/DDBJ whole genome shotgun (WGS) entry which is preliminary data.</text>
</comment>
<gene>
    <name evidence="2" type="ORF">BXY41_1055</name>
</gene>
<protein>
    <recommendedName>
        <fullName evidence="1">PD(D/E)XK endonuclease domain-containing protein</fullName>
    </recommendedName>
</protein>
<dbReference type="InterPro" id="IPR021671">
    <property type="entry name" value="PD(D/E)XK_Endonuc"/>
</dbReference>
<proteinExistence type="predicted"/>
<dbReference type="Proteomes" id="UP000237749">
    <property type="component" value="Unassembled WGS sequence"/>
</dbReference>
<accession>A0A2S6HSU8</accession>
<sequence length="318" mass="36753">MAINYTNKDNLKLYVADNIKEINTRINQFKIDSQNNPNKAIFDNTDIKTYLKNKLFEELGTFKISLVKDFESFHFKKNKIVDIANTYIYYKKDLTEVLEAIVFSELKDEYSEKMLQNVVETIFKNTSISDERKKFLRTSIKNITKKSLYMLLQNGFLVNLNNVESGVMTANAGDSAQFLFVSRAILAGFNCSNVDVRSSRYDAVIDYKNKIFRVQVKGVTKTTVSFRDRDRGGKGIDSHNERNIGKRITSEDCDIYVAVDKQIGMCYIIPMKDIDPWDDASIESVNLTQLEKYRENWNIVSELYDYMEKADSDEEADA</sequence>
<keyword evidence="3" id="KW-1185">Reference proteome</keyword>
<evidence type="ECO:0000313" key="2">
    <source>
        <dbReference type="EMBL" id="PPK80792.1"/>
    </source>
</evidence>
<evidence type="ECO:0000313" key="3">
    <source>
        <dbReference type="Proteomes" id="UP000237749"/>
    </source>
</evidence>
<dbReference type="EMBL" id="PTJA01000005">
    <property type="protein sequence ID" value="PPK80792.1"/>
    <property type="molecule type" value="Genomic_DNA"/>
</dbReference>